<feature type="transmembrane region" description="Helical" evidence="2">
    <location>
        <begin position="12"/>
        <end position="32"/>
    </location>
</feature>
<reference evidence="3 4" key="1">
    <citation type="submission" date="2020-08" db="EMBL/GenBank/DDBJ databases">
        <title>Sequencing the genomes of 1000 actinobacteria strains.</title>
        <authorList>
            <person name="Klenk H.-P."/>
        </authorList>
    </citation>
    <scope>NUCLEOTIDE SEQUENCE [LARGE SCALE GENOMIC DNA]</scope>
    <source>
        <strain evidence="3 4">DSM 43023</strain>
    </source>
</reference>
<name>A0A7W7W6K2_9ACTN</name>
<evidence type="ECO:0000313" key="3">
    <source>
        <dbReference type="EMBL" id="MBB4936357.1"/>
    </source>
</evidence>
<proteinExistence type="predicted"/>
<evidence type="ECO:0000256" key="1">
    <source>
        <dbReference type="SAM" id="MobiDB-lite"/>
    </source>
</evidence>
<feature type="compositionally biased region" description="Basic and acidic residues" evidence="1">
    <location>
        <begin position="86"/>
        <end position="97"/>
    </location>
</feature>
<evidence type="ECO:0000313" key="4">
    <source>
        <dbReference type="Proteomes" id="UP000534286"/>
    </source>
</evidence>
<feature type="transmembrane region" description="Helical" evidence="2">
    <location>
        <begin position="52"/>
        <end position="72"/>
    </location>
</feature>
<accession>A0A7W7W6K2</accession>
<evidence type="ECO:0000256" key="2">
    <source>
        <dbReference type="SAM" id="Phobius"/>
    </source>
</evidence>
<feature type="region of interest" description="Disordered" evidence="1">
    <location>
        <begin position="78"/>
        <end position="103"/>
    </location>
</feature>
<dbReference type="RefSeq" id="WP_184752836.1">
    <property type="nucleotide sequence ID" value="NZ_BAABEK010000060.1"/>
</dbReference>
<organism evidence="3 4">
    <name type="scientific">Streptosporangium album</name>
    <dbReference type="NCBI Taxonomy" id="47479"/>
    <lineage>
        <taxon>Bacteria</taxon>
        <taxon>Bacillati</taxon>
        <taxon>Actinomycetota</taxon>
        <taxon>Actinomycetes</taxon>
        <taxon>Streptosporangiales</taxon>
        <taxon>Streptosporangiaceae</taxon>
        <taxon>Streptosporangium</taxon>
    </lineage>
</organism>
<dbReference type="InterPro" id="IPR036259">
    <property type="entry name" value="MFS_trans_sf"/>
</dbReference>
<keyword evidence="2" id="KW-1133">Transmembrane helix</keyword>
<comment type="caution">
    <text evidence="3">The sequence shown here is derived from an EMBL/GenBank/DDBJ whole genome shotgun (WGS) entry which is preliminary data.</text>
</comment>
<dbReference type="SUPFAM" id="SSF103473">
    <property type="entry name" value="MFS general substrate transporter"/>
    <property type="match status" value="1"/>
</dbReference>
<keyword evidence="2" id="KW-0472">Membrane</keyword>
<dbReference type="AlphaFoldDB" id="A0A7W7W6K2"/>
<protein>
    <submittedName>
        <fullName evidence="3">Fucose permease</fullName>
    </submittedName>
</protein>
<sequence length="103" mass="10559">MPDWRAIELQLASLQFLGAGAGPALFGALVTARQQSGSGAINPLYPGHEGAAFSDAFLAMAVVVVLTLIAAFRMRPATAPAATPSRDADKVHEDAGRKTAGSP</sequence>
<keyword evidence="4" id="KW-1185">Reference proteome</keyword>
<dbReference type="Proteomes" id="UP000534286">
    <property type="component" value="Unassembled WGS sequence"/>
</dbReference>
<keyword evidence="2" id="KW-0812">Transmembrane</keyword>
<gene>
    <name evidence="3" type="ORF">FHR32_000662</name>
</gene>
<dbReference type="EMBL" id="JACHJU010000001">
    <property type="protein sequence ID" value="MBB4936357.1"/>
    <property type="molecule type" value="Genomic_DNA"/>
</dbReference>